<gene>
    <name evidence="4" type="ORF">GW534_05130</name>
</gene>
<dbReference type="PANTHER" id="PTHR12280">
    <property type="entry name" value="PANTOTHENATE KINASE"/>
    <property type="match status" value="1"/>
</dbReference>
<proteinExistence type="predicted"/>
<evidence type="ECO:0000256" key="3">
    <source>
        <dbReference type="ARBA" id="ARBA00022993"/>
    </source>
</evidence>
<evidence type="ECO:0000256" key="2">
    <source>
        <dbReference type="ARBA" id="ARBA00022840"/>
    </source>
</evidence>
<dbReference type="InterPro" id="IPR004567">
    <property type="entry name" value="Type_II_PanK"/>
</dbReference>
<keyword evidence="3" id="KW-0173">Coenzyme A biosynthesis</keyword>
<dbReference type="Proteomes" id="UP000743899">
    <property type="component" value="Unassembled WGS sequence"/>
</dbReference>
<sequence>MVNKIGLDAGGTLLKMVYYESGHMHYKKYQISEMEKLTNWLNIVHRQGTVFITGGRAKLLQEKLMLRSFLVNEFQAIVEGSKRLLEEEKGIMNEGYILINIGTGTSIFHVSPNHFERITGTGMGGGTFIGLGTLLAKNSNYSFLIDQANKGDRSKIDLLVKDIYTKDQPPLIGDLTAANFGKVNKNGDFPNRGPIGRAYPDDCRKYYVTRH</sequence>
<dbReference type="SUPFAM" id="SSF53067">
    <property type="entry name" value="Actin-like ATPase domain"/>
    <property type="match status" value="1"/>
</dbReference>
<dbReference type="InterPro" id="IPR043129">
    <property type="entry name" value="ATPase_NBD"/>
</dbReference>
<evidence type="ECO:0000256" key="1">
    <source>
        <dbReference type="ARBA" id="ARBA00022741"/>
    </source>
</evidence>
<dbReference type="Gene3D" id="3.30.420.40">
    <property type="match status" value="1"/>
</dbReference>
<dbReference type="RefSeq" id="WP_161919992.1">
    <property type="nucleotide sequence ID" value="NZ_JAACYS010000015.1"/>
</dbReference>
<evidence type="ECO:0000313" key="5">
    <source>
        <dbReference type="Proteomes" id="UP000743899"/>
    </source>
</evidence>
<dbReference type="EMBL" id="JAACYS010000015">
    <property type="protein sequence ID" value="NCU17156.1"/>
    <property type="molecule type" value="Genomic_DNA"/>
</dbReference>
<dbReference type="PANTHER" id="PTHR12280:SF20">
    <property type="entry name" value="4'-PHOSPHOPANTETHEINE PHOSPHATASE"/>
    <property type="match status" value="1"/>
</dbReference>
<dbReference type="Pfam" id="PF03630">
    <property type="entry name" value="Fumble"/>
    <property type="match status" value="1"/>
</dbReference>
<keyword evidence="2" id="KW-0067">ATP-binding</keyword>
<accession>A0ABX0A1C7</accession>
<keyword evidence="1" id="KW-0547">Nucleotide-binding</keyword>
<evidence type="ECO:0000313" key="4">
    <source>
        <dbReference type="EMBL" id="NCU17156.1"/>
    </source>
</evidence>
<reference evidence="4 5" key="1">
    <citation type="submission" date="2020-01" db="EMBL/GenBank/DDBJ databases">
        <title>A novel Bacillus sp. from Pasinler.</title>
        <authorList>
            <person name="Adiguzel A."/>
            <person name="Ay H."/>
            <person name="Baltaci M.O."/>
        </authorList>
    </citation>
    <scope>NUCLEOTIDE SEQUENCE [LARGE SCALE GENOMIC DNA]</scope>
    <source>
        <strain evidence="4 5">P1</strain>
    </source>
</reference>
<organism evidence="4 5">
    <name type="scientific">Pallidibacillus pasinlerensis</name>
    <dbReference type="NCBI Taxonomy" id="2703818"/>
    <lineage>
        <taxon>Bacteria</taxon>
        <taxon>Bacillati</taxon>
        <taxon>Bacillota</taxon>
        <taxon>Bacilli</taxon>
        <taxon>Bacillales</taxon>
        <taxon>Bacillaceae</taxon>
        <taxon>Pallidibacillus</taxon>
    </lineage>
</organism>
<comment type="caution">
    <text evidence="4">The sequence shown here is derived from an EMBL/GenBank/DDBJ whole genome shotgun (WGS) entry which is preliminary data.</text>
</comment>
<keyword evidence="5" id="KW-1185">Reference proteome</keyword>
<name>A0ABX0A1C7_9BACI</name>
<dbReference type="CDD" id="cd24085">
    <property type="entry name" value="ASKHA_NBD_PanK-II_bac"/>
    <property type="match status" value="1"/>
</dbReference>
<evidence type="ECO:0008006" key="6">
    <source>
        <dbReference type="Google" id="ProtNLM"/>
    </source>
</evidence>
<protein>
    <recommendedName>
        <fullName evidence="6">Pantothenate kinase</fullName>
    </recommendedName>
</protein>